<gene>
    <name evidence="2" type="ORF">GV794_05725</name>
</gene>
<name>A0ABX0CF39_9NOCA</name>
<dbReference type="Proteomes" id="UP000470876">
    <property type="component" value="Unassembled WGS sequence"/>
</dbReference>
<comment type="caution">
    <text evidence="2">The sequence shown here is derived from an EMBL/GenBank/DDBJ whole genome shotgun (WGS) entry which is preliminary data.</text>
</comment>
<organism evidence="2 3">
    <name type="scientific">Nocardia cyriacigeorgica</name>
    <dbReference type="NCBI Taxonomy" id="135487"/>
    <lineage>
        <taxon>Bacteria</taxon>
        <taxon>Bacillati</taxon>
        <taxon>Actinomycetota</taxon>
        <taxon>Actinomycetes</taxon>
        <taxon>Mycobacteriales</taxon>
        <taxon>Nocardiaceae</taxon>
        <taxon>Nocardia</taxon>
    </lineage>
</organism>
<dbReference type="Pfam" id="PF12680">
    <property type="entry name" value="SnoaL_2"/>
    <property type="match status" value="1"/>
</dbReference>
<evidence type="ECO:0000313" key="2">
    <source>
        <dbReference type="EMBL" id="NEW55159.1"/>
    </source>
</evidence>
<feature type="domain" description="SnoaL-like" evidence="1">
    <location>
        <begin position="17"/>
        <end position="111"/>
    </location>
</feature>
<accession>A0ABX0CF39</accession>
<keyword evidence="3" id="KW-1185">Reference proteome</keyword>
<dbReference type="Gene3D" id="3.10.450.50">
    <property type="match status" value="1"/>
</dbReference>
<dbReference type="SUPFAM" id="SSF54427">
    <property type="entry name" value="NTF2-like"/>
    <property type="match status" value="1"/>
</dbReference>
<evidence type="ECO:0000259" key="1">
    <source>
        <dbReference type="Pfam" id="PF12680"/>
    </source>
</evidence>
<evidence type="ECO:0000313" key="3">
    <source>
        <dbReference type="Proteomes" id="UP000470876"/>
    </source>
</evidence>
<sequence length="132" mass="14981">MADKLRVVDRDAVESWVDEYERAWRSPGTELLDGLFAPDIGYLVSPWADPIRGSAALAEFWDNGRDGPDEAFAMDSEVVAIDGSTAVVRVEVEYLRDTPARWRDLWVLRFDSVGRCTWFEEWPFAPGQPDGQ</sequence>
<reference evidence="2 3" key="1">
    <citation type="submission" date="2020-01" db="EMBL/GenBank/DDBJ databases">
        <title>Genetics and antimicrobial susceptibilities of Nocardia species isolated from the soil; a comparison with species isolated from humans.</title>
        <authorList>
            <person name="Carrasco G."/>
            <person name="Monzon S."/>
            <person name="Sansegundo M."/>
            <person name="Garcia E."/>
            <person name="Garrido N."/>
            <person name="Medina M.J."/>
            <person name="Villalon P."/>
            <person name="Ramirez-Arocha A.C."/>
            <person name="Jimenez P."/>
            <person name="Cuesta I."/>
            <person name="Valdezate S."/>
        </authorList>
    </citation>
    <scope>NUCLEOTIDE SEQUENCE [LARGE SCALE GENOMIC DNA]</scope>
    <source>
        <strain evidence="2 3">CNM20110649</strain>
    </source>
</reference>
<dbReference type="EMBL" id="JAAGUX010000007">
    <property type="protein sequence ID" value="NEW55159.1"/>
    <property type="molecule type" value="Genomic_DNA"/>
</dbReference>
<proteinExistence type="predicted"/>
<dbReference type="InterPro" id="IPR032710">
    <property type="entry name" value="NTF2-like_dom_sf"/>
</dbReference>
<dbReference type="InterPro" id="IPR037401">
    <property type="entry name" value="SnoaL-like"/>
</dbReference>
<protein>
    <submittedName>
        <fullName evidence="2">Nuclear transport factor 2 family protein</fullName>
    </submittedName>
</protein>